<feature type="region of interest" description="Disordered" evidence="1">
    <location>
        <begin position="1"/>
        <end position="65"/>
    </location>
</feature>
<keyword evidence="3" id="KW-1185">Reference proteome</keyword>
<evidence type="ECO:0000313" key="2">
    <source>
        <dbReference type="EMBL" id="PPQ82264.1"/>
    </source>
</evidence>
<sequence length="173" mass="18803">MHSDAKRDSDFPATSIDRKSTKTVQCSARTPSSSPGRSSSSAPSEQSQTGVIFSPTAMNRGPMGPGPQQHIPYSPGQPVTLTTTTTAVYLPLNVVATREEIRRGDYNLFIFTGGAQAIGLDSGTLEWVMLQRLTAVYGEKEEDAWLGIWGATRSGKFCYCHIVSSIFILDFHL</sequence>
<organism evidence="2 3">
    <name type="scientific">Gymnopilus dilepis</name>
    <dbReference type="NCBI Taxonomy" id="231916"/>
    <lineage>
        <taxon>Eukaryota</taxon>
        <taxon>Fungi</taxon>
        <taxon>Dikarya</taxon>
        <taxon>Basidiomycota</taxon>
        <taxon>Agaricomycotina</taxon>
        <taxon>Agaricomycetes</taxon>
        <taxon>Agaricomycetidae</taxon>
        <taxon>Agaricales</taxon>
        <taxon>Agaricineae</taxon>
        <taxon>Hymenogastraceae</taxon>
        <taxon>Gymnopilus</taxon>
    </lineage>
</organism>
<name>A0A409WUQ9_9AGAR</name>
<dbReference type="STRING" id="231916.A0A409WUQ9"/>
<dbReference type="InParanoid" id="A0A409WUQ9"/>
<evidence type="ECO:0000256" key="1">
    <source>
        <dbReference type="SAM" id="MobiDB-lite"/>
    </source>
</evidence>
<evidence type="ECO:0000313" key="3">
    <source>
        <dbReference type="Proteomes" id="UP000284706"/>
    </source>
</evidence>
<protein>
    <submittedName>
        <fullName evidence="2">Uncharacterized protein</fullName>
    </submittedName>
</protein>
<dbReference type="AlphaFoldDB" id="A0A409WUQ9"/>
<feature type="compositionally biased region" description="Low complexity" evidence="1">
    <location>
        <begin position="27"/>
        <end position="50"/>
    </location>
</feature>
<reference evidence="2 3" key="1">
    <citation type="journal article" date="2018" name="Evol. Lett.">
        <title>Horizontal gene cluster transfer increased hallucinogenic mushroom diversity.</title>
        <authorList>
            <person name="Reynolds H.T."/>
            <person name="Vijayakumar V."/>
            <person name="Gluck-Thaler E."/>
            <person name="Korotkin H.B."/>
            <person name="Matheny P.B."/>
            <person name="Slot J.C."/>
        </authorList>
    </citation>
    <scope>NUCLEOTIDE SEQUENCE [LARGE SCALE GENOMIC DNA]</scope>
    <source>
        <strain evidence="2 3">SRW20</strain>
    </source>
</reference>
<feature type="compositionally biased region" description="Basic and acidic residues" evidence="1">
    <location>
        <begin position="1"/>
        <end position="20"/>
    </location>
</feature>
<accession>A0A409WUQ9</accession>
<comment type="caution">
    <text evidence="2">The sequence shown here is derived from an EMBL/GenBank/DDBJ whole genome shotgun (WGS) entry which is preliminary data.</text>
</comment>
<gene>
    <name evidence="2" type="ORF">CVT26_010063</name>
</gene>
<dbReference type="Proteomes" id="UP000284706">
    <property type="component" value="Unassembled WGS sequence"/>
</dbReference>
<dbReference type="EMBL" id="NHYE01004767">
    <property type="protein sequence ID" value="PPQ82264.1"/>
    <property type="molecule type" value="Genomic_DNA"/>
</dbReference>
<proteinExistence type="predicted"/>